<evidence type="ECO:0000256" key="5">
    <source>
        <dbReference type="ARBA" id="ARBA00023136"/>
    </source>
</evidence>
<dbReference type="SUPFAM" id="SSF48403">
    <property type="entry name" value="Ankyrin repeat"/>
    <property type="match status" value="1"/>
</dbReference>
<feature type="compositionally biased region" description="Basic residues" evidence="6">
    <location>
        <begin position="728"/>
        <end position="741"/>
    </location>
</feature>
<dbReference type="PANTHER" id="PTHR10877:SF197">
    <property type="entry name" value="POLYCYSTIC KIDNEY DISEASE PROTEIN 1-LIKE 2"/>
    <property type="match status" value="1"/>
</dbReference>
<dbReference type="Pfam" id="PF12796">
    <property type="entry name" value="Ank_2"/>
    <property type="match status" value="1"/>
</dbReference>
<evidence type="ECO:0000256" key="6">
    <source>
        <dbReference type="SAM" id="MobiDB-lite"/>
    </source>
</evidence>
<evidence type="ECO:0000259" key="9">
    <source>
        <dbReference type="Pfam" id="PF20519"/>
    </source>
</evidence>
<feature type="region of interest" description="Disordered" evidence="6">
    <location>
        <begin position="710"/>
        <end position="755"/>
    </location>
</feature>
<feature type="transmembrane region" description="Helical" evidence="7">
    <location>
        <begin position="546"/>
        <end position="566"/>
    </location>
</feature>
<evidence type="ECO:0000256" key="3">
    <source>
        <dbReference type="ARBA" id="ARBA00022692"/>
    </source>
</evidence>
<dbReference type="InterPro" id="IPR046791">
    <property type="entry name" value="Polycystin_dom"/>
</dbReference>
<name>A0ABN9Y8E4_9DINO</name>
<evidence type="ECO:0000313" key="11">
    <source>
        <dbReference type="Proteomes" id="UP001189429"/>
    </source>
</evidence>
<feature type="transmembrane region" description="Helical" evidence="7">
    <location>
        <begin position="460"/>
        <end position="478"/>
    </location>
</feature>
<feature type="transmembrane region" description="Helical" evidence="7">
    <location>
        <begin position="587"/>
        <end position="616"/>
    </location>
</feature>
<evidence type="ECO:0000256" key="1">
    <source>
        <dbReference type="ARBA" id="ARBA00004141"/>
    </source>
</evidence>
<protein>
    <recommendedName>
        <fullName evidence="12">Ion transport domain-containing protein</fullName>
    </recommendedName>
</protein>
<feature type="domain" description="Polycystin" evidence="9">
    <location>
        <begin position="379"/>
        <end position="441"/>
    </location>
</feature>
<dbReference type="Proteomes" id="UP001189429">
    <property type="component" value="Unassembled WGS sequence"/>
</dbReference>
<dbReference type="InterPro" id="IPR013122">
    <property type="entry name" value="PKD1_2_channel"/>
</dbReference>
<comment type="caution">
    <text evidence="10">The sequence shown here is derived from an EMBL/GenBank/DDBJ whole genome shotgun (WGS) entry which is preliminary data.</text>
</comment>
<evidence type="ECO:0000259" key="8">
    <source>
        <dbReference type="Pfam" id="PF08016"/>
    </source>
</evidence>
<dbReference type="SMART" id="SM00248">
    <property type="entry name" value="ANK"/>
    <property type="match status" value="2"/>
</dbReference>
<feature type="transmembrane region" description="Helical" evidence="7">
    <location>
        <begin position="227"/>
        <end position="248"/>
    </location>
</feature>
<sequence>MWEVVRALRDANCDDFTENMQHLHEGRTPWHDLATPLMEGYSEVKDDCVQMDWAERLKSKRMGGMAFRTDGDGRFPLHWCAVHNYHRLAELLLQVEKEDTAAEAGINVQDVSGWTPCALACYHGHADTLKVLLGSERDAHLVVKGRQQSDTTRSRRYWRYFQTVVGMRPALSVVAEWPPSAFHVALLQIHEGTTKSGCVSSDVVKMALDMIEVMAEKEEARWYREKFLIRFIVRRVVVFLVAFGLVYLNVKQLFVGGPGFLIKSYDWSASIDMDRFFEDMIFTEELSDDHGTFYDMVDLDLFWTFSAVMEGVLYPPDAEEQPGMITPYTYLLGPVRMERRSFEVSGNCNDQIPNEFQDFGWQKTCILGQSAWAAASDTVDLPSRDRNAALSSLVALRADGWLDNSASAVRVHFAAYNTQLGMVYTCTLSVAFTETGRVRPSKVSQIFRWAPLDTLWNENWDVGLLLLFLILYTAAYVMEEIGQARTLRKNYLRDRGNLFDLLLGVLLVVMCIKLVAMLGLEMGLRAGLQEDEFVNFGIVSEVGRNAQFVCGSALLVLTLRFMKLLRLLPHIGPQIQAVAKTLVDMKVILFLLFVMFLVFGVGVAMNACFGSSALSYESVLPAAFNMMYRFLYGDWDADELTEDYTIWGTIFFLLLAFMLTGTLSNIFIAVVSQVFEKHSENSIQTWKKEVNKQMAIWYGKAASLENPIFKRRKRRRSRGQESHPCPPSRRRSSVSRARRHGEPKYSINIKPRASA</sequence>
<feature type="domain" description="Polycystin cation channel PKD1/PKD2" evidence="8">
    <location>
        <begin position="464"/>
        <end position="676"/>
    </location>
</feature>
<keyword evidence="11" id="KW-1185">Reference proteome</keyword>
<feature type="transmembrane region" description="Helical" evidence="7">
    <location>
        <begin position="498"/>
        <end position="520"/>
    </location>
</feature>
<comment type="subcellular location">
    <subcellularLocation>
        <location evidence="1">Membrane</location>
        <topology evidence="1">Multi-pass membrane protein</topology>
    </subcellularLocation>
</comment>
<gene>
    <name evidence="10" type="ORF">PCOR1329_LOCUS83472</name>
</gene>
<proteinExistence type="inferred from homology"/>
<evidence type="ECO:0000256" key="7">
    <source>
        <dbReference type="SAM" id="Phobius"/>
    </source>
</evidence>
<evidence type="ECO:0008006" key="12">
    <source>
        <dbReference type="Google" id="ProtNLM"/>
    </source>
</evidence>
<dbReference type="Pfam" id="PF20519">
    <property type="entry name" value="Polycystin_dom"/>
    <property type="match status" value="1"/>
</dbReference>
<dbReference type="Gene3D" id="1.10.287.70">
    <property type="match status" value="1"/>
</dbReference>
<dbReference type="InterPro" id="IPR002110">
    <property type="entry name" value="Ankyrin_rpt"/>
</dbReference>
<feature type="transmembrane region" description="Helical" evidence="7">
    <location>
        <begin position="644"/>
        <end position="671"/>
    </location>
</feature>
<accession>A0ABN9Y8E4</accession>
<dbReference type="Pfam" id="PF08016">
    <property type="entry name" value="PKD_channel"/>
    <property type="match status" value="1"/>
</dbReference>
<organism evidence="10 11">
    <name type="scientific">Prorocentrum cordatum</name>
    <dbReference type="NCBI Taxonomy" id="2364126"/>
    <lineage>
        <taxon>Eukaryota</taxon>
        <taxon>Sar</taxon>
        <taxon>Alveolata</taxon>
        <taxon>Dinophyceae</taxon>
        <taxon>Prorocentrales</taxon>
        <taxon>Prorocentraceae</taxon>
        <taxon>Prorocentrum</taxon>
    </lineage>
</organism>
<keyword evidence="5 7" id="KW-0472">Membrane</keyword>
<keyword evidence="4 7" id="KW-1133">Transmembrane helix</keyword>
<reference evidence="10" key="1">
    <citation type="submission" date="2023-10" db="EMBL/GenBank/DDBJ databases">
        <authorList>
            <person name="Chen Y."/>
            <person name="Shah S."/>
            <person name="Dougan E. K."/>
            <person name="Thang M."/>
            <person name="Chan C."/>
        </authorList>
    </citation>
    <scope>NUCLEOTIDE SEQUENCE [LARGE SCALE GENOMIC DNA]</scope>
</reference>
<dbReference type="InterPro" id="IPR051223">
    <property type="entry name" value="Polycystin"/>
</dbReference>
<evidence type="ECO:0000256" key="2">
    <source>
        <dbReference type="ARBA" id="ARBA00007200"/>
    </source>
</evidence>
<comment type="similarity">
    <text evidence="2">Belongs to the polycystin family.</text>
</comment>
<dbReference type="InterPro" id="IPR036770">
    <property type="entry name" value="Ankyrin_rpt-contain_sf"/>
</dbReference>
<evidence type="ECO:0000313" key="10">
    <source>
        <dbReference type="EMBL" id="CAK0908909.1"/>
    </source>
</evidence>
<dbReference type="Gene3D" id="1.25.40.20">
    <property type="entry name" value="Ankyrin repeat-containing domain"/>
    <property type="match status" value="1"/>
</dbReference>
<evidence type="ECO:0000256" key="4">
    <source>
        <dbReference type="ARBA" id="ARBA00022989"/>
    </source>
</evidence>
<keyword evidence="3 7" id="KW-0812">Transmembrane</keyword>
<dbReference type="PANTHER" id="PTHR10877">
    <property type="entry name" value="POLYCYSTIN FAMILY MEMBER"/>
    <property type="match status" value="1"/>
</dbReference>
<dbReference type="EMBL" id="CAUYUJ010022097">
    <property type="protein sequence ID" value="CAK0908909.1"/>
    <property type="molecule type" value="Genomic_DNA"/>
</dbReference>